<proteinExistence type="predicted"/>
<dbReference type="EMBL" id="KK107928">
    <property type="protein sequence ID" value="EZA47166.1"/>
    <property type="molecule type" value="Genomic_DNA"/>
</dbReference>
<protein>
    <submittedName>
        <fullName evidence="2">Uncharacterized protein</fullName>
    </submittedName>
</protein>
<dbReference type="AlphaFoldDB" id="A0A026VUK2"/>
<dbReference type="Proteomes" id="UP000053097">
    <property type="component" value="Unassembled WGS sequence"/>
</dbReference>
<evidence type="ECO:0000256" key="1">
    <source>
        <dbReference type="SAM" id="MobiDB-lite"/>
    </source>
</evidence>
<accession>A0A026VUK2</accession>
<name>A0A026VUK2_OOCBI</name>
<feature type="compositionally biased region" description="Basic and acidic residues" evidence="1">
    <location>
        <begin position="155"/>
        <end position="170"/>
    </location>
</feature>
<gene>
    <name evidence="2" type="ORF">X777_16631</name>
</gene>
<evidence type="ECO:0000313" key="3">
    <source>
        <dbReference type="Proteomes" id="UP000053097"/>
    </source>
</evidence>
<keyword evidence="3" id="KW-1185">Reference proteome</keyword>
<sequence length="170" mass="19148">MLEVELVRHEQHRHAFRALDARDQLLHRLDVLEGLVIRQAVDDDEALAVLDVEVAHRRELLGAGGVEDLEHARRIVHLDLLAVEVLDRRIVLLHEAAGHELHGERALAHPARAEDHHLELAHLVVVVGSSAPPSASPPLPRRVQDRAGVWSAVSPKRERERERETEAETR</sequence>
<evidence type="ECO:0000313" key="2">
    <source>
        <dbReference type="EMBL" id="EZA47166.1"/>
    </source>
</evidence>
<organism evidence="2 3">
    <name type="scientific">Ooceraea biroi</name>
    <name type="common">Clonal raider ant</name>
    <name type="synonym">Cerapachys biroi</name>
    <dbReference type="NCBI Taxonomy" id="2015173"/>
    <lineage>
        <taxon>Eukaryota</taxon>
        <taxon>Metazoa</taxon>
        <taxon>Ecdysozoa</taxon>
        <taxon>Arthropoda</taxon>
        <taxon>Hexapoda</taxon>
        <taxon>Insecta</taxon>
        <taxon>Pterygota</taxon>
        <taxon>Neoptera</taxon>
        <taxon>Endopterygota</taxon>
        <taxon>Hymenoptera</taxon>
        <taxon>Apocrita</taxon>
        <taxon>Aculeata</taxon>
        <taxon>Formicoidea</taxon>
        <taxon>Formicidae</taxon>
        <taxon>Dorylinae</taxon>
        <taxon>Ooceraea</taxon>
    </lineage>
</organism>
<feature type="region of interest" description="Disordered" evidence="1">
    <location>
        <begin position="131"/>
        <end position="170"/>
    </location>
</feature>
<reference evidence="2 3" key="1">
    <citation type="journal article" date="2014" name="Curr. Biol.">
        <title>The genome of the clonal raider ant Cerapachys biroi.</title>
        <authorList>
            <person name="Oxley P.R."/>
            <person name="Ji L."/>
            <person name="Fetter-Pruneda I."/>
            <person name="McKenzie S.K."/>
            <person name="Li C."/>
            <person name="Hu H."/>
            <person name="Zhang G."/>
            <person name="Kronauer D.J."/>
        </authorList>
    </citation>
    <scope>NUCLEOTIDE SEQUENCE [LARGE SCALE GENOMIC DNA]</scope>
</reference>